<reference evidence="1" key="1">
    <citation type="submission" date="2015-12" db="EMBL/GenBank/DDBJ databases">
        <title>Gene expression during late stages of embryo sac development: a critical building block for successful pollen-pistil interactions.</title>
        <authorList>
            <person name="Liu Y."/>
            <person name="Joly V."/>
            <person name="Sabar M."/>
            <person name="Matton D.P."/>
        </authorList>
    </citation>
    <scope>NUCLEOTIDE SEQUENCE</scope>
</reference>
<protein>
    <submittedName>
        <fullName evidence="1">Putative ovule protein</fullName>
    </submittedName>
</protein>
<dbReference type="AlphaFoldDB" id="A0A0V0IWE6"/>
<sequence>MRYHALSGSNQEVWLNRLSVSDEQPMVITSNISVIIVESQGIQRRHAGNYMADRARESSFCSSLDLSSMKKGAVSLANKRSWGKTCRSSKGSD</sequence>
<accession>A0A0V0IWE6</accession>
<dbReference type="EMBL" id="GEDG01002059">
    <property type="protein sequence ID" value="JAP36331.1"/>
    <property type="molecule type" value="Transcribed_RNA"/>
</dbReference>
<organism evidence="1">
    <name type="scientific">Solanum chacoense</name>
    <name type="common">Chaco potato</name>
    <dbReference type="NCBI Taxonomy" id="4108"/>
    <lineage>
        <taxon>Eukaryota</taxon>
        <taxon>Viridiplantae</taxon>
        <taxon>Streptophyta</taxon>
        <taxon>Embryophyta</taxon>
        <taxon>Tracheophyta</taxon>
        <taxon>Spermatophyta</taxon>
        <taxon>Magnoliopsida</taxon>
        <taxon>eudicotyledons</taxon>
        <taxon>Gunneridae</taxon>
        <taxon>Pentapetalae</taxon>
        <taxon>asterids</taxon>
        <taxon>lamiids</taxon>
        <taxon>Solanales</taxon>
        <taxon>Solanaceae</taxon>
        <taxon>Solanoideae</taxon>
        <taxon>Solaneae</taxon>
        <taxon>Solanum</taxon>
    </lineage>
</organism>
<proteinExistence type="predicted"/>
<evidence type="ECO:0000313" key="1">
    <source>
        <dbReference type="EMBL" id="JAP36331.1"/>
    </source>
</evidence>
<name>A0A0V0IWE6_SOLCH</name>